<proteinExistence type="predicted"/>
<evidence type="ECO:0000313" key="1">
    <source>
        <dbReference type="EMBL" id="JAD48739.1"/>
    </source>
</evidence>
<reference evidence="1" key="2">
    <citation type="journal article" date="2015" name="Data Brief">
        <title>Shoot transcriptome of the giant reed, Arundo donax.</title>
        <authorList>
            <person name="Barrero R.A."/>
            <person name="Guerrero F.D."/>
            <person name="Moolhuijzen P."/>
            <person name="Goolsby J.A."/>
            <person name="Tidwell J."/>
            <person name="Bellgard S.E."/>
            <person name="Bellgard M.I."/>
        </authorList>
    </citation>
    <scope>NUCLEOTIDE SEQUENCE</scope>
    <source>
        <tissue evidence="1">Shoot tissue taken approximately 20 cm above the soil surface</tissue>
    </source>
</reference>
<protein>
    <submittedName>
        <fullName evidence="1">Uncharacterized protein</fullName>
    </submittedName>
</protein>
<dbReference type="AlphaFoldDB" id="A0A0A9AAM4"/>
<reference evidence="1" key="1">
    <citation type="submission" date="2014-09" db="EMBL/GenBank/DDBJ databases">
        <authorList>
            <person name="Magalhaes I.L.F."/>
            <person name="Oliveira U."/>
            <person name="Santos F.R."/>
            <person name="Vidigal T.H.D.A."/>
            <person name="Brescovit A.D."/>
            <person name="Santos A.J."/>
        </authorList>
    </citation>
    <scope>NUCLEOTIDE SEQUENCE</scope>
    <source>
        <tissue evidence="1">Shoot tissue taken approximately 20 cm above the soil surface</tissue>
    </source>
</reference>
<sequence length="31" mass="3495">MLTNSKIPSEISSRCCKKEKKSTALYLHGLQ</sequence>
<accession>A0A0A9AAM4</accession>
<dbReference type="EMBL" id="GBRH01249156">
    <property type="protein sequence ID" value="JAD48739.1"/>
    <property type="molecule type" value="Transcribed_RNA"/>
</dbReference>
<organism evidence="1">
    <name type="scientific">Arundo donax</name>
    <name type="common">Giant reed</name>
    <name type="synonym">Donax arundinaceus</name>
    <dbReference type="NCBI Taxonomy" id="35708"/>
    <lineage>
        <taxon>Eukaryota</taxon>
        <taxon>Viridiplantae</taxon>
        <taxon>Streptophyta</taxon>
        <taxon>Embryophyta</taxon>
        <taxon>Tracheophyta</taxon>
        <taxon>Spermatophyta</taxon>
        <taxon>Magnoliopsida</taxon>
        <taxon>Liliopsida</taxon>
        <taxon>Poales</taxon>
        <taxon>Poaceae</taxon>
        <taxon>PACMAD clade</taxon>
        <taxon>Arundinoideae</taxon>
        <taxon>Arundineae</taxon>
        <taxon>Arundo</taxon>
    </lineage>
</organism>
<name>A0A0A9AAM4_ARUDO</name>